<gene>
    <name evidence="2" type="ORF">SSX86_003758</name>
</gene>
<proteinExistence type="predicted"/>
<feature type="region of interest" description="Disordered" evidence="1">
    <location>
        <begin position="183"/>
        <end position="212"/>
    </location>
</feature>
<keyword evidence="3" id="KW-1185">Reference proteome</keyword>
<dbReference type="Proteomes" id="UP001408789">
    <property type="component" value="Unassembled WGS sequence"/>
</dbReference>
<dbReference type="AlphaFoldDB" id="A0AAP0HA91"/>
<evidence type="ECO:0000313" key="3">
    <source>
        <dbReference type="Proteomes" id="UP001408789"/>
    </source>
</evidence>
<protein>
    <submittedName>
        <fullName evidence="2">Uncharacterized protein</fullName>
    </submittedName>
</protein>
<feature type="region of interest" description="Disordered" evidence="1">
    <location>
        <begin position="59"/>
        <end position="129"/>
    </location>
</feature>
<name>A0AAP0HA91_9ASTR</name>
<comment type="caution">
    <text evidence="2">The sequence shown here is derived from an EMBL/GenBank/DDBJ whole genome shotgun (WGS) entry which is preliminary data.</text>
</comment>
<evidence type="ECO:0000313" key="2">
    <source>
        <dbReference type="EMBL" id="KAK9075435.1"/>
    </source>
</evidence>
<dbReference type="EMBL" id="JBCNJP010000007">
    <property type="protein sequence ID" value="KAK9075435.1"/>
    <property type="molecule type" value="Genomic_DNA"/>
</dbReference>
<accession>A0AAP0HA91</accession>
<organism evidence="2 3">
    <name type="scientific">Deinandra increscens subsp. villosa</name>
    <dbReference type="NCBI Taxonomy" id="3103831"/>
    <lineage>
        <taxon>Eukaryota</taxon>
        <taxon>Viridiplantae</taxon>
        <taxon>Streptophyta</taxon>
        <taxon>Embryophyta</taxon>
        <taxon>Tracheophyta</taxon>
        <taxon>Spermatophyta</taxon>
        <taxon>Magnoliopsida</taxon>
        <taxon>eudicotyledons</taxon>
        <taxon>Gunneridae</taxon>
        <taxon>Pentapetalae</taxon>
        <taxon>asterids</taxon>
        <taxon>campanulids</taxon>
        <taxon>Asterales</taxon>
        <taxon>Asteraceae</taxon>
        <taxon>Asteroideae</taxon>
        <taxon>Heliantheae alliance</taxon>
        <taxon>Madieae</taxon>
        <taxon>Madiinae</taxon>
        <taxon>Deinandra</taxon>
    </lineage>
</organism>
<evidence type="ECO:0000256" key="1">
    <source>
        <dbReference type="SAM" id="MobiDB-lite"/>
    </source>
</evidence>
<reference evidence="2 3" key="1">
    <citation type="submission" date="2024-04" db="EMBL/GenBank/DDBJ databases">
        <title>The reference genome of an endangered Asteraceae, Deinandra increscens subsp. villosa, native to the Central Coast of California.</title>
        <authorList>
            <person name="Guilliams M."/>
            <person name="Hasenstab-Lehman K."/>
            <person name="Meyer R."/>
            <person name="Mcevoy S."/>
        </authorList>
    </citation>
    <scope>NUCLEOTIDE SEQUENCE [LARGE SCALE GENOMIC DNA]</scope>
    <source>
        <tissue evidence="2">Leaf</tissue>
    </source>
</reference>
<sequence length="212" mass="23178">MESKTFSFERLWIVTNIGDFINEKVKINWKDQSFSVWVYEEDVDWLPDLTEVTAGVAEQEGVQSVNEDVGSRTDSRSANVQVECSGSEGVSGRKAKSVHGDGRGTAHASSLGGGSKTRSDKEIGVGPGSRCIRRNYRSNRAESNGADSDPFGIGLLWGEVGPRPRKRPRNQVKHDFELEELAQQGNNLDLNRSASGGTSSGKVTTVFRTEWG</sequence>